<dbReference type="SUPFAM" id="SSF55729">
    <property type="entry name" value="Acyl-CoA N-acyltransferases (Nat)"/>
    <property type="match status" value="1"/>
</dbReference>
<dbReference type="InterPro" id="IPR000182">
    <property type="entry name" value="GNAT_dom"/>
</dbReference>
<organism evidence="2 3">
    <name type="scientific">Subtercola frigoramans</name>
    <dbReference type="NCBI Taxonomy" id="120298"/>
    <lineage>
        <taxon>Bacteria</taxon>
        <taxon>Bacillati</taxon>
        <taxon>Actinomycetota</taxon>
        <taxon>Actinomycetes</taxon>
        <taxon>Micrococcales</taxon>
        <taxon>Microbacteriaceae</taxon>
        <taxon>Subtercola</taxon>
    </lineage>
</organism>
<comment type="caution">
    <text evidence="2">The sequence shown here is derived from an EMBL/GenBank/DDBJ whole genome shotgun (WGS) entry which is preliminary data.</text>
</comment>
<dbReference type="InterPro" id="IPR016181">
    <property type="entry name" value="Acyl_CoA_acyltransferase"/>
</dbReference>
<dbReference type="Gene3D" id="3.40.630.30">
    <property type="match status" value="1"/>
</dbReference>
<protein>
    <submittedName>
        <fullName evidence="2">Aminoglycoside 3-N-acetyltransferase I</fullName>
        <ecNumber evidence="2">2.3.1.60</ecNumber>
    </submittedName>
</protein>
<dbReference type="CDD" id="cd04301">
    <property type="entry name" value="NAT_SF"/>
    <property type="match status" value="1"/>
</dbReference>
<gene>
    <name evidence="2" type="ORF">JOE66_001265</name>
</gene>
<dbReference type="Pfam" id="PF00583">
    <property type="entry name" value="Acetyltransf_1"/>
    <property type="match status" value="1"/>
</dbReference>
<sequence>MSDVEVTRLVRGDEARAARTFAMMAAVFEEPSDPLEDSYLNNLLRSDSFWAIAAFLGSDVIGGLTAHTVPLTRTAQSEVFVYDLAVHHEHRRQGIAARLLHELRVTAALEGIYDIFVVADNDDVGALDFYRTQEGTGTPVTMFSFTEPRAS</sequence>
<proteinExistence type="predicted"/>
<dbReference type="EC" id="2.3.1.60" evidence="2"/>
<evidence type="ECO:0000313" key="3">
    <source>
        <dbReference type="Proteomes" id="UP000776164"/>
    </source>
</evidence>
<evidence type="ECO:0000259" key="1">
    <source>
        <dbReference type="PROSITE" id="PS51186"/>
    </source>
</evidence>
<dbReference type="GO" id="GO:0046353">
    <property type="term" value="F:aminoglycoside 3-N-acetyltransferase activity"/>
    <property type="evidence" value="ECO:0007669"/>
    <property type="project" value="UniProtKB-EC"/>
</dbReference>
<accession>A0ABS2L588</accession>
<dbReference type="EMBL" id="JAFBBU010000001">
    <property type="protein sequence ID" value="MBM7471631.1"/>
    <property type="molecule type" value="Genomic_DNA"/>
</dbReference>
<dbReference type="Proteomes" id="UP000776164">
    <property type="component" value="Unassembled WGS sequence"/>
</dbReference>
<evidence type="ECO:0000313" key="2">
    <source>
        <dbReference type="EMBL" id="MBM7471631.1"/>
    </source>
</evidence>
<dbReference type="RefSeq" id="WP_205107763.1">
    <property type="nucleotide sequence ID" value="NZ_BAAAHT010000013.1"/>
</dbReference>
<name>A0ABS2L588_9MICO</name>
<dbReference type="PROSITE" id="PS51186">
    <property type="entry name" value="GNAT"/>
    <property type="match status" value="1"/>
</dbReference>
<reference evidence="2 3" key="1">
    <citation type="submission" date="2021-01" db="EMBL/GenBank/DDBJ databases">
        <title>Sequencing the genomes of 1000 actinobacteria strains.</title>
        <authorList>
            <person name="Klenk H.-P."/>
        </authorList>
    </citation>
    <scope>NUCLEOTIDE SEQUENCE [LARGE SCALE GENOMIC DNA]</scope>
    <source>
        <strain evidence="2 3">DSM 13057</strain>
    </source>
</reference>
<keyword evidence="2" id="KW-0808">Transferase</keyword>
<keyword evidence="3" id="KW-1185">Reference proteome</keyword>
<keyword evidence="2" id="KW-0012">Acyltransferase</keyword>
<feature type="domain" description="N-acetyltransferase" evidence="1">
    <location>
        <begin position="7"/>
        <end position="151"/>
    </location>
</feature>